<feature type="region of interest" description="Disordered" evidence="1">
    <location>
        <begin position="125"/>
        <end position="162"/>
    </location>
</feature>
<sequence>MALPQNSSYSSPLDHPISPPSSPELKPPPRNPRRLQQLRYHTAVAPARSSSRYSLDDSSDPDDASPTTIRHGSGALAMAPSLAIQPVSPPSSPEIASWRVAPQPEIVSPVDDESDASLEKIVQVIKGNPRDLTPPAETPHYRHIPDTQCGLPSVSRHGPVRASGIDQAPAYHQELSHRKPVKDENASWRPQLPPQRQAPSAPMQRPPQQTIIPERDSSFGMRSKQAGRQAMPLDTRPPWHGASGRERQVSALQDDLSVPPLSLSNNIGKRNTPKGGFRSRLSHMGSPGMDGTSGPGATMRKFISAKTHRKAGSISTQSPRAQYDMDASEPRPDVYPSPPHQDRYDNAAARASPQYSPGQSITIKRKPPPGAHIRNTDHAHPLASSPINDNDIPNPLTPESPTPIQQAGGDSWIQPPSRFSTTTYATTTVGMTSVESSPATGVESNLLGSPFGGPLPTNERLRSVLDAPSAKRSALVSRPETSASAKSTNKPSDSRADGAIVTPRRASFSSISKPLPPAPPEVSASDRIAHLTAQLDSLSNRRMNINKCVKQMTELIPTDNLLDSYEVQRKRGMERKKIDALKTELAEVQREEHELGLMLHRAYKRQNKEAVYEPTTLWVRRVAG</sequence>
<feature type="region of interest" description="Disordered" evidence="1">
    <location>
        <begin position="176"/>
        <end position="419"/>
    </location>
</feature>
<feature type="region of interest" description="Disordered" evidence="1">
    <location>
        <begin position="1"/>
        <end position="77"/>
    </location>
</feature>
<evidence type="ECO:0000313" key="2">
    <source>
        <dbReference type="EMBL" id="OAA59341.1"/>
    </source>
</evidence>
<gene>
    <name evidence="2" type="ORF">ISF_06276</name>
</gene>
<dbReference type="Proteomes" id="UP000076744">
    <property type="component" value="Unassembled WGS sequence"/>
</dbReference>
<dbReference type="AlphaFoldDB" id="A0A167S7L4"/>
<dbReference type="RefSeq" id="XP_018702857.1">
    <property type="nucleotide sequence ID" value="XM_018849880.1"/>
</dbReference>
<evidence type="ECO:0000256" key="1">
    <source>
        <dbReference type="SAM" id="MobiDB-lite"/>
    </source>
</evidence>
<feature type="region of interest" description="Disordered" evidence="1">
    <location>
        <begin position="435"/>
        <end position="524"/>
    </location>
</feature>
<evidence type="ECO:0000313" key="3">
    <source>
        <dbReference type="Proteomes" id="UP000076744"/>
    </source>
</evidence>
<protein>
    <submittedName>
        <fullName evidence="2">Uncharacterized protein</fullName>
    </submittedName>
</protein>
<dbReference type="EMBL" id="AZHB01000016">
    <property type="protein sequence ID" value="OAA59341.1"/>
    <property type="molecule type" value="Genomic_DNA"/>
</dbReference>
<reference evidence="2 3" key="1">
    <citation type="journal article" date="2016" name="Genome Biol. Evol.">
        <title>Divergent and convergent evolution of fungal pathogenicity.</title>
        <authorList>
            <person name="Shang Y."/>
            <person name="Xiao G."/>
            <person name="Zheng P."/>
            <person name="Cen K."/>
            <person name="Zhan S."/>
            <person name="Wang C."/>
        </authorList>
    </citation>
    <scope>NUCLEOTIDE SEQUENCE [LARGE SCALE GENOMIC DNA]</scope>
    <source>
        <strain evidence="2 3">ARSEF 2679</strain>
    </source>
</reference>
<feature type="compositionally biased region" description="Polar residues" evidence="1">
    <location>
        <begin position="479"/>
        <end position="491"/>
    </location>
</feature>
<feature type="compositionally biased region" description="Pro residues" evidence="1">
    <location>
        <begin position="17"/>
        <end position="30"/>
    </location>
</feature>
<dbReference type="OrthoDB" id="4507572at2759"/>
<feature type="compositionally biased region" description="Polar residues" evidence="1">
    <location>
        <begin position="1"/>
        <end position="11"/>
    </location>
</feature>
<keyword evidence="3" id="KW-1185">Reference proteome</keyword>
<name>A0A167S7L4_CORFA</name>
<dbReference type="STRING" id="1081104.A0A167S7L4"/>
<feature type="compositionally biased region" description="Polar residues" evidence="1">
    <location>
        <begin position="435"/>
        <end position="447"/>
    </location>
</feature>
<comment type="caution">
    <text evidence="2">The sequence shown here is derived from an EMBL/GenBank/DDBJ whole genome shotgun (WGS) entry which is preliminary data.</text>
</comment>
<proteinExistence type="predicted"/>
<feature type="compositionally biased region" description="Polar residues" evidence="1">
    <location>
        <begin position="353"/>
        <end position="362"/>
    </location>
</feature>
<dbReference type="PANTHER" id="PTHR42023:SF1">
    <property type="entry name" value="BHLH DOMAIN-CONTAINING PROTEIN"/>
    <property type="match status" value="1"/>
</dbReference>
<dbReference type="PANTHER" id="PTHR42023">
    <property type="entry name" value="BHLH DOMAIN-CONTAINING PROTEIN"/>
    <property type="match status" value="1"/>
</dbReference>
<organism evidence="2 3">
    <name type="scientific">Cordyceps fumosorosea (strain ARSEF 2679)</name>
    <name type="common">Isaria fumosorosea</name>
    <dbReference type="NCBI Taxonomy" id="1081104"/>
    <lineage>
        <taxon>Eukaryota</taxon>
        <taxon>Fungi</taxon>
        <taxon>Dikarya</taxon>
        <taxon>Ascomycota</taxon>
        <taxon>Pezizomycotina</taxon>
        <taxon>Sordariomycetes</taxon>
        <taxon>Hypocreomycetidae</taxon>
        <taxon>Hypocreales</taxon>
        <taxon>Cordycipitaceae</taxon>
        <taxon>Cordyceps</taxon>
    </lineage>
</organism>
<dbReference type="GeneID" id="30022568"/>
<accession>A0A167S7L4</accession>
<feature type="compositionally biased region" description="Basic and acidic residues" evidence="1">
    <location>
        <begin position="176"/>
        <end position="186"/>
    </location>
</feature>